<evidence type="ECO:0000256" key="5">
    <source>
        <dbReference type="SAM" id="MobiDB-lite"/>
    </source>
</evidence>
<dbReference type="EMBL" id="JBHUMA010000006">
    <property type="protein sequence ID" value="MFD2599018.1"/>
    <property type="molecule type" value="Genomic_DNA"/>
</dbReference>
<dbReference type="PRINTS" id="PR00723">
    <property type="entry name" value="SUBTILISIN"/>
</dbReference>
<dbReference type="PANTHER" id="PTHR43806">
    <property type="entry name" value="PEPTIDASE S8"/>
    <property type="match status" value="1"/>
</dbReference>
<dbReference type="RefSeq" id="WP_380869146.1">
    <property type="nucleotide sequence ID" value="NZ_JBHUMA010000006.1"/>
</dbReference>
<keyword evidence="4" id="KW-0720">Serine protease</keyword>
<dbReference type="InterPro" id="IPR050131">
    <property type="entry name" value="Peptidase_S8_subtilisin-like"/>
</dbReference>
<feature type="compositionally biased region" description="Basic and acidic residues" evidence="5">
    <location>
        <begin position="10"/>
        <end position="28"/>
    </location>
</feature>
<feature type="region of interest" description="Disordered" evidence="5">
    <location>
        <begin position="1"/>
        <end position="31"/>
    </location>
</feature>
<dbReference type="Pfam" id="PF00082">
    <property type="entry name" value="Peptidase_S8"/>
    <property type="match status" value="1"/>
</dbReference>
<dbReference type="SUPFAM" id="SSF52743">
    <property type="entry name" value="Subtilisin-like"/>
    <property type="match status" value="1"/>
</dbReference>
<dbReference type="InterPro" id="IPR015500">
    <property type="entry name" value="Peptidase_S8_subtilisin-rel"/>
</dbReference>
<reference evidence="8" key="1">
    <citation type="journal article" date="2019" name="Int. J. Syst. Evol. Microbiol.">
        <title>The Global Catalogue of Microorganisms (GCM) 10K type strain sequencing project: providing services to taxonomists for standard genome sequencing and annotation.</title>
        <authorList>
            <consortium name="The Broad Institute Genomics Platform"/>
            <consortium name="The Broad Institute Genome Sequencing Center for Infectious Disease"/>
            <person name="Wu L."/>
            <person name="Ma J."/>
        </authorList>
    </citation>
    <scope>NUCLEOTIDE SEQUENCE [LARGE SCALE GENOMIC DNA]</scope>
    <source>
        <strain evidence="8">KCTC 42248</strain>
    </source>
</reference>
<evidence type="ECO:0000256" key="3">
    <source>
        <dbReference type="ARBA" id="ARBA00022801"/>
    </source>
</evidence>
<dbReference type="Proteomes" id="UP001597393">
    <property type="component" value="Unassembled WGS sequence"/>
</dbReference>
<evidence type="ECO:0000256" key="4">
    <source>
        <dbReference type="ARBA" id="ARBA00022825"/>
    </source>
</evidence>
<protein>
    <submittedName>
        <fullName evidence="7">S8 family peptidase</fullName>
    </submittedName>
</protein>
<dbReference type="InterPro" id="IPR034074">
    <property type="entry name" value="Y4bN_pept_dom"/>
</dbReference>
<comment type="similarity">
    <text evidence="1">Belongs to the peptidase S8 family.</text>
</comment>
<evidence type="ECO:0000256" key="2">
    <source>
        <dbReference type="ARBA" id="ARBA00022670"/>
    </source>
</evidence>
<accession>A0ABW5NM40</accession>
<evidence type="ECO:0000313" key="7">
    <source>
        <dbReference type="EMBL" id="MFD2599018.1"/>
    </source>
</evidence>
<keyword evidence="2" id="KW-0645">Protease</keyword>
<dbReference type="PANTHER" id="PTHR43806:SF11">
    <property type="entry name" value="CEREVISIN-RELATED"/>
    <property type="match status" value="1"/>
</dbReference>
<keyword evidence="3" id="KW-0378">Hydrolase</keyword>
<proteinExistence type="inferred from homology"/>
<dbReference type="InterPro" id="IPR036852">
    <property type="entry name" value="Peptidase_S8/S53_dom_sf"/>
</dbReference>
<comment type="caution">
    <text evidence="7">The sequence shown here is derived from an EMBL/GenBank/DDBJ whole genome shotgun (WGS) entry which is preliminary data.</text>
</comment>
<evidence type="ECO:0000259" key="6">
    <source>
        <dbReference type="Pfam" id="PF00082"/>
    </source>
</evidence>
<name>A0ABW5NM40_9SPHI</name>
<dbReference type="Gene3D" id="3.40.50.200">
    <property type="entry name" value="Peptidase S8/S53 domain"/>
    <property type="match status" value="1"/>
</dbReference>
<feature type="domain" description="Peptidase S8/S53" evidence="6">
    <location>
        <begin position="263"/>
        <end position="587"/>
    </location>
</feature>
<evidence type="ECO:0000256" key="1">
    <source>
        <dbReference type="ARBA" id="ARBA00011073"/>
    </source>
</evidence>
<evidence type="ECO:0000313" key="8">
    <source>
        <dbReference type="Proteomes" id="UP001597393"/>
    </source>
</evidence>
<sequence>MKNPFGQTNRFDKSRAITDPEEKPKDPEAYTAHKKKLATSFAKLLQDRADRLERKTLKVENISIVEVRFLIPFSNVAPYYALNKFLKDFGLSPVMQRDFNRTVLFAIVDEAKFGNFHILLNQYVESDKRTPPQGTPYAIMTTLFDVKYHTADAIRNNCSGDLVFEFISNNAEVNAKYDLQRAFLIEYLDERRVLEEISSFTIDPYDKMVQIKGASKQVMVEIAQNFDVVAQAHSLRTVTVRPDKFNIKQLTWDLSINNSDDNTMTIGVLDNGIRPIGPLNEIVLDGLDVTESGDSLAASHRHGTVVASLAAVGHRFFGTQNNLTADAKIYSIKIMDGVDGYIDVIKVTEAIRSIHYSHGVRLFNLSVCIQSKAYNEMPSFFAYLLDKLSYELDVLIFIAAGNMYQDDLLAMQEDSHELHVYPNHFYNPGVSSAIHECTFTNICAPAESMNNITVGALADNYRPDTPTHLSLDKNLPAYYTRKNHYDFKQPINGVRLSNNYSNRNLFKPDIVMPGGDLLNDDSAMQVLGFGDNGNDYYVFDAGTSLATPIAANLAAQLMNLYPNIALQSVKALMINSADSYSHAHLDESVEKRRELLAERDYQSAFDDLGGAQKAVITRQILSAEDIHRNIAGYGKPDQEKLLYSTDNAVSLVLEDVISMDHHKVFLINIPEYLLNSTNGKSLHIQATLSFKMNPAWGNHVDYNPLHMSFNFLNSFIKDSPDKLAEVIADRHHDFYQGIWTEEIEQLQNKKDEEALSKEEKKRLAKLKTEAIGNLLGFKTSVNRWSEDFFPLVNKPLSNRQQISIKLAKKDIQKIGNQLVLAVRCAVKENLDSDLQEWIRRTPMHQFSIALRITDESKLEDKPKLYEELQAINTLEIIANTMADLDQDLEADA</sequence>
<dbReference type="InterPro" id="IPR000209">
    <property type="entry name" value="Peptidase_S8/S53_dom"/>
</dbReference>
<organism evidence="7 8">
    <name type="scientific">Sphingobacterium corticis</name>
    <dbReference type="NCBI Taxonomy" id="1812823"/>
    <lineage>
        <taxon>Bacteria</taxon>
        <taxon>Pseudomonadati</taxon>
        <taxon>Bacteroidota</taxon>
        <taxon>Sphingobacteriia</taxon>
        <taxon>Sphingobacteriales</taxon>
        <taxon>Sphingobacteriaceae</taxon>
        <taxon>Sphingobacterium</taxon>
    </lineage>
</organism>
<dbReference type="CDD" id="cd04847">
    <property type="entry name" value="Peptidases_S8_Subtilisin_like_2"/>
    <property type="match status" value="1"/>
</dbReference>
<keyword evidence="8" id="KW-1185">Reference proteome</keyword>
<gene>
    <name evidence="7" type="ORF">ACFSQ3_08635</name>
</gene>